<dbReference type="Proteomes" id="UP000321192">
    <property type="component" value="Unassembled WGS sequence"/>
</dbReference>
<keyword evidence="12" id="KW-0067">ATP-binding</keyword>
<keyword evidence="9" id="KW-0547">Nucleotide-binding</keyword>
<evidence type="ECO:0000313" key="26">
    <source>
        <dbReference type="EMBL" id="TXH91144.1"/>
    </source>
</evidence>
<evidence type="ECO:0000256" key="16">
    <source>
        <dbReference type="ARBA" id="ARBA00023016"/>
    </source>
</evidence>
<evidence type="ECO:0000256" key="2">
    <source>
        <dbReference type="ARBA" id="ARBA00001936"/>
    </source>
</evidence>
<keyword evidence="11" id="KW-0378">Hydrolase</keyword>
<comment type="cofactor">
    <cofactor evidence="2">
        <name>Mn(2+)</name>
        <dbReference type="ChEBI" id="CHEBI:29035"/>
    </cofactor>
</comment>
<dbReference type="InterPro" id="IPR003661">
    <property type="entry name" value="HisK_dim/P_dom"/>
</dbReference>
<evidence type="ECO:0000256" key="13">
    <source>
        <dbReference type="ARBA" id="ARBA00022842"/>
    </source>
</evidence>
<dbReference type="Gene3D" id="1.10.287.130">
    <property type="match status" value="1"/>
</dbReference>
<evidence type="ECO:0000256" key="19">
    <source>
        <dbReference type="ARBA" id="ARBA00040454"/>
    </source>
</evidence>
<keyword evidence="15" id="KW-0902">Two-component regulatory system</keyword>
<dbReference type="CDD" id="cd00075">
    <property type="entry name" value="HATPase"/>
    <property type="match status" value="1"/>
</dbReference>
<evidence type="ECO:0000259" key="24">
    <source>
        <dbReference type="PROSITE" id="PS50109"/>
    </source>
</evidence>
<feature type="domain" description="Histidine kinase" evidence="24">
    <location>
        <begin position="271"/>
        <end position="486"/>
    </location>
</feature>
<name>A0A5C7T4W3_THASP</name>
<keyword evidence="6" id="KW-1003">Cell membrane</keyword>
<feature type="coiled-coil region" evidence="21">
    <location>
        <begin position="39"/>
        <end position="73"/>
    </location>
</feature>
<dbReference type="AlphaFoldDB" id="A0A5C7T4W3"/>
<comment type="cofactor">
    <cofactor evidence="3">
        <name>Mg(2+)</name>
        <dbReference type="ChEBI" id="CHEBI:18420"/>
    </cofactor>
</comment>
<dbReference type="InterPro" id="IPR004358">
    <property type="entry name" value="Sig_transdc_His_kin-like_C"/>
</dbReference>
<keyword evidence="17" id="KW-0843">Virulence</keyword>
<dbReference type="SMART" id="SM00387">
    <property type="entry name" value="HATPase_c"/>
    <property type="match status" value="1"/>
</dbReference>
<dbReference type="GO" id="GO:0000155">
    <property type="term" value="F:phosphorelay sensor kinase activity"/>
    <property type="evidence" value="ECO:0007669"/>
    <property type="project" value="InterPro"/>
</dbReference>
<dbReference type="InterPro" id="IPR005467">
    <property type="entry name" value="His_kinase_dom"/>
</dbReference>
<feature type="domain" description="HAMP" evidence="25">
    <location>
        <begin position="211"/>
        <end position="263"/>
    </location>
</feature>
<dbReference type="SMART" id="SM00304">
    <property type="entry name" value="HAMP"/>
    <property type="match status" value="1"/>
</dbReference>
<dbReference type="InterPro" id="IPR003660">
    <property type="entry name" value="HAMP_dom"/>
</dbReference>
<keyword evidence="7" id="KW-0597">Phosphoprotein</keyword>
<accession>A0A5C7T4W3</accession>
<evidence type="ECO:0000256" key="21">
    <source>
        <dbReference type="SAM" id="Coils"/>
    </source>
</evidence>
<keyword evidence="18" id="KW-0464">Manganese</keyword>
<dbReference type="GO" id="GO:0005524">
    <property type="term" value="F:ATP binding"/>
    <property type="evidence" value="ECO:0007669"/>
    <property type="project" value="UniProtKB-KW"/>
</dbReference>
<evidence type="ECO:0000256" key="7">
    <source>
        <dbReference type="ARBA" id="ARBA00022553"/>
    </source>
</evidence>
<evidence type="ECO:0000256" key="15">
    <source>
        <dbReference type="ARBA" id="ARBA00023012"/>
    </source>
</evidence>
<dbReference type="PRINTS" id="PR00344">
    <property type="entry name" value="BCTRLSENSOR"/>
</dbReference>
<protein>
    <recommendedName>
        <fullName evidence="19">Signal transduction histidine-protein kinase/phosphatase MprB</fullName>
        <ecNumber evidence="5">2.7.13.3</ecNumber>
    </recommendedName>
    <alternativeName>
        <fullName evidence="20">Mycobacterial persistence regulator B</fullName>
    </alternativeName>
</protein>
<feature type="transmembrane region" description="Helical" evidence="22">
    <location>
        <begin position="191"/>
        <end position="214"/>
    </location>
</feature>
<keyword evidence="16" id="KW-0346">Stress response</keyword>
<keyword evidence="8" id="KW-0808">Transferase</keyword>
<proteinExistence type="predicted"/>
<keyword evidence="22" id="KW-0472">Membrane</keyword>
<dbReference type="PROSITE" id="PS50885">
    <property type="entry name" value="HAMP"/>
    <property type="match status" value="1"/>
</dbReference>
<dbReference type="EMBL" id="SSFD01000040">
    <property type="protein sequence ID" value="TXH91144.1"/>
    <property type="molecule type" value="Genomic_DNA"/>
</dbReference>
<reference evidence="26 27" key="1">
    <citation type="submission" date="2018-09" db="EMBL/GenBank/DDBJ databases">
        <title>Metagenome Assembled Genomes from an Advanced Water Purification Facility.</title>
        <authorList>
            <person name="Stamps B.W."/>
            <person name="Spear J.R."/>
        </authorList>
    </citation>
    <scope>NUCLEOTIDE SEQUENCE [LARGE SCALE GENOMIC DNA]</scope>
    <source>
        <strain evidence="26">Bin_27_1</strain>
    </source>
</reference>
<dbReference type="SUPFAM" id="SSF47384">
    <property type="entry name" value="Homodimeric domain of signal transducing histidine kinase"/>
    <property type="match status" value="1"/>
</dbReference>
<dbReference type="InterPro" id="IPR050980">
    <property type="entry name" value="2C_sensor_his_kinase"/>
</dbReference>
<evidence type="ECO:0000256" key="11">
    <source>
        <dbReference type="ARBA" id="ARBA00022801"/>
    </source>
</evidence>
<evidence type="ECO:0000256" key="12">
    <source>
        <dbReference type="ARBA" id="ARBA00022840"/>
    </source>
</evidence>
<evidence type="ECO:0000256" key="6">
    <source>
        <dbReference type="ARBA" id="ARBA00022475"/>
    </source>
</evidence>
<dbReference type="PROSITE" id="PS50109">
    <property type="entry name" value="HIS_KIN"/>
    <property type="match status" value="1"/>
</dbReference>
<keyword evidence="10 26" id="KW-0418">Kinase</keyword>
<dbReference type="InterPro" id="IPR003594">
    <property type="entry name" value="HATPase_dom"/>
</dbReference>
<dbReference type="RefSeq" id="WP_276656826.1">
    <property type="nucleotide sequence ID" value="NZ_SSFD01000040.1"/>
</dbReference>
<dbReference type="Gene3D" id="6.10.340.10">
    <property type="match status" value="1"/>
</dbReference>
<keyword evidence="22" id="KW-0812">Transmembrane</keyword>
<feature type="signal peptide" evidence="23">
    <location>
        <begin position="1"/>
        <end position="22"/>
    </location>
</feature>
<dbReference type="PANTHER" id="PTHR44936">
    <property type="entry name" value="SENSOR PROTEIN CREC"/>
    <property type="match status" value="1"/>
</dbReference>
<dbReference type="SUPFAM" id="SSF55874">
    <property type="entry name" value="ATPase domain of HSP90 chaperone/DNA topoisomerase II/histidine kinase"/>
    <property type="match status" value="1"/>
</dbReference>
<evidence type="ECO:0000256" key="8">
    <source>
        <dbReference type="ARBA" id="ARBA00022679"/>
    </source>
</evidence>
<evidence type="ECO:0000256" key="3">
    <source>
        <dbReference type="ARBA" id="ARBA00001946"/>
    </source>
</evidence>
<organism evidence="26 27">
    <name type="scientific">Thauera aminoaromatica</name>
    <dbReference type="NCBI Taxonomy" id="164330"/>
    <lineage>
        <taxon>Bacteria</taxon>
        <taxon>Pseudomonadati</taxon>
        <taxon>Pseudomonadota</taxon>
        <taxon>Betaproteobacteria</taxon>
        <taxon>Rhodocyclales</taxon>
        <taxon>Zoogloeaceae</taxon>
        <taxon>Thauera</taxon>
    </lineage>
</organism>
<evidence type="ECO:0000256" key="23">
    <source>
        <dbReference type="SAM" id="SignalP"/>
    </source>
</evidence>
<evidence type="ECO:0000256" key="22">
    <source>
        <dbReference type="SAM" id="Phobius"/>
    </source>
</evidence>
<keyword evidence="13" id="KW-0460">Magnesium</keyword>
<comment type="catalytic activity">
    <reaction evidence="1">
        <text>ATP + protein L-histidine = ADP + protein N-phospho-L-histidine.</text>
        <dbReference type="EC" id="2.7.13.3"/>
    </reaction>
</comment>
<evidence type="ECO:0000256" key="18">
    <source>
        <dbReference type="ARBA" id="ARBA00023211"/>
    </source>
</evidence>
<dbReference type="CDD" id="cd00082">
    <property type="entry name" value="HisKA"/>
    <property type="match status" value="1"/>
</dbReference>
<dbReference type="GO" id="GO:0004721">
    <property type="term" value="F:phosphoprotein phosphatase activity"/>
    <property type="evidence" value="ECO:0007669"/>
    <property type="project" value="UniProtKB-KW"/>
</dbReference>
<gene>
    <name evidence="26" type="ORF">E6Q80_02840</name>
</gene>
<evidence type="ECO:0000256" key="5">
    <source>
        <dbReference type="ARBA" id="ARBA00012438"/>
    </source>
</evidence>
<evidence type="ECO:0000256" key="4">
    <source>
        <dbReference type="ARBA" id="ARBA00004651"/>
    </source>
</evidence>
<dbReference type="EC" id="2.7.13.3" evidence="5"/>
<dbReference type="InterPro" id="IPR036890">
    <property type="entry name" value="HATPase_C_sf"/>
</dbReference>
<evidence type="ECO:0000256" key="1">
    <source>
        <dbReference type="ARBA" id="ARBA00000085"/>
    </source>
</evidence>
<dbReference type="Pfam" id="PF02518">
    <property type="entry name" value="HATPase_c"/>
    <property type="match status" value="1"/>
</dbReference>
<evidence type="ECO:0000256" key="17">
    <source>
        <dbReference type="ARBA" id="ARBA00023026"/>
    </source>
</evidence>
<keyword evidence="21" id="KW-0175">Coiled coil</keyword>
<sequence length="486" mass="52421">MHHLSFRSILLASFLLITASLAAAVAGGWHGMETVVRAIQEDKQRALALSAAARQLRERSVNLERSARQYEVLGEPALARRFEATLAEALPALALLESAGPALTSAGAAWRACADRIAAWLASLAIPGPTDGVREQPMPATAAGRGDGLATADDFRHLGALADRLAAALDHHLGERDLALMDTLERERRAVALQILAALLLAGLLAALAGGWLLRPLGRMEQAIGELGENRLTRPIDIDGPADLRRLGERLDWLRLRLAELEADRGRVLRHVSHELKTPLASLREGVALLEDGVLGPLEPEQREVTAILAHSAHTLQTRIEQLLRLNASQFDARSLHLQPTALLPLLRKIGEEQRLPARARRVTIGLAGDAPIVHADAGKLHSVFSNLLANAIAFSPTGGHIRIELRRAGENVVIDCRDEGPGIAPDELERIFEPFYQGRRSPPSSAGGSGIGLAIVREFIGAHRGRVRALPSELGAHFRIELPHA</sequence>
<dbReference type="Pfam" id="PF00512">
    <property type="entry name" value="HisKA"/>
    <property type="match status" value="1"/>
</dbReference>
<evidence type="ECO:0000313" key="27">
    <source>
        <dbReference type="Proteomes" id="UP000321192"/>
    </source>
</evidence>
<dbReference type="SMART" id="SM00388">
    <property type="entry name" value="HisKA"/>
    <property type="match status" value="1"/>
</dbReference>
<keyword evidence="14" id="KW-0904">Protein phosphatase</keyword>
<keyword evidence="22" id="KW-1133">Transmembrane helix</keyword>
<dbReference type="GO" id="GO:0005886">
    <property type="term" value="C:plasma membrane"/>
    <property type="evidence" value="ECO:0007669"/>
    <property type="project" value="UniProtKB-SubCell"/>
</dbReference>
<evidence type="ECO:0000256" key="10">
    <source>
        <dbReference type="ARBA" id="ARBA00022777"/>
    </source>
</evidence>
<evidence type="ECO:0000256" key="9">
    <source>
        <dbReference type="ARBA" id="ARBA00022741"/>
    </source>
</evidence>
<comment type="subcellular location">
    <subcellularLocation>
        <location evidence="4">Cell membrane</location>
        <topology evidence="4">Multi-pass membrane protein</topology>
    </subcellularLocation>
</comment>
<evidence type="ECO:0000256" key="20">
    <source>
        <dbReference type="ARBA" id="ARBA00041776"/>
    </source>
</evidence>
<feature type="chain" id="PRO_5023016934" description="Signal transduction histidine-protein kinase/phosphatase MprB" evidence="23">
    <location>
        <begin position="23"/>
        <end position="486"/>
    </location>
</feature>
<keyword evidence="23" id="KW-0732">Signal</keyword>
<dbReference type="Gene3D" id="3.30.565.10">
    <property type="entry name" value="Histidine kinase-like ATPase, C-terminal domain"/>
    <property type="match status" value="1"/>
</dbReference>
<dbReference type="InterPro" id="IPR036097">
    <property type="entry name" value="HisK_dim/P_sf"/>
</dbReference>
<comment type="caution">
    <text evidence="26">The sequence shown here is derived from an EMBL/GenBank/DDBJ whole genome shotgun (WGS) entry which is preliminary data.</text>
</comment>
<dbReference type="Pfam" id="PF00672">
    <property type="entry name" value="HAMP"/>
    <property type="match status" value="1"/>
</dbReference>
<evidence type="ECO:0000256" key="14">
    <source>
        <dbReference type="ARBA" id="ARBA00022912"/>
    </source>
</evidence>
<dbReference type="PANTHER" id="PTHR44936:SF9">
    <property type="entry name" value="SENSOR PROTEIN CREC"/>
    <property type="match status" value="1"/>
</dbReference>
<evidence type="ECO:0000259" key="25">
    <source>
        <dbReference type="PROSITE" id="PS50885"/>
    </source>
</evidence>